<feature type="signal peptide" evidence="2">
    <location>
        <begin position="1"/>
        <end position="18"/>
    </location>
</feature>
<organism evidence="3 4">
    <name type="scientific">Glarea lozoyensis (strain ATCC 74030 / MF5533)</name>
    <dbReference type="NCBI Taxonomy" id="1104152"/>
    <lineage>
        <taxon>Eukaryota</taxon>
        <taxon>Fungi</taxon>
        <taxon>Dikarya</taxon>
        <taxon>Ascomycota</taxon>
        <taxon>Pezizomycotina</taxon>
        <taxon>Leotiomycetes</taxon>
        <taxon>Helotiales</taxon>
        <taxon>Helotiaceae</taxon>
        <taxon>Glarea</taxon>
    </lineage>
</organism>
<dbReference type="InterPro" id="IPR008972">
    <property type="entry name" value="Cupredoxin"/>
</dbReference>
<dbReference type="OrthoDB" id="2331100at2759"/>
<accession>H0EKI9</accession>
<dbReference type="AlphaFoldDB" id="H0EKI9"/>
<evidence type="ECO:0000256" key="1">
    <source>
        <dbReference type="SAM" id="MobiDB-lite"/>
    </source>
</evidence>
<dbReference type="HOGENOM" id="CLU_073904_0_0_1"/>
<dbReference type="SUPFAM" id="SSF49503">
    <property type="entry name" value="Cupredoxins"/>
    <property type="match status" value="1"/>
</dbReference>
<reference evidence="3 4" key="1">
    <citation type="journal article" date="2012" name="Eukaryot. Cell">
        <title>Genome sequence of the fungus Glarea lozoyensis: the first genome sequence of a species from the Helotiaceae family.</title>
        <authorList>
            <person name="Youssar L."/>
            <person name="Gruening B.A."/>
            <person name="Erxleben A."/>
            <person name="Guenther S."/>
            <person name="Huettel W."/>
        </authorList>
    </citation>
    <scope>NUCLEOTIDE SEQUENCE [LARGE SCALE GENOMIC DNA]</scope>
    <source>
        <strain evidence="4">ATCC 74030 / MF5533</strain>
    </source>
</reference>
<sequence length="347" mass="35925">MKFSTLSTLAGLLSIGAANHIQEVVCIDPPPYTVTETVTVTACATANSQVTAAAIKPPYVTTAGSQVTSVDYSGTKTSVWVYPTGTGSHDCTVAVYEQNTVTVIIVNISVTVINGLPTTVTSTVTNGPKPTWMPTPPPPPPASTTTVTPPTGTGKVHLVIVGADGDLKYKDNQVTAQIGDIIRFDFNSTNHTVTQSSFLEPCKPLAGGFNTGFNQFNNASKTGLIFRDYKVEVSTPLWFYCAQGAHCKKGMVLAVNPGNKFPEFLSRATDTATATPISTGKPTTTSGVASSTGGIYIPGVPALSSSSAITSGTAAPTGGIYVPGVSAPSAHGPYNRPAVKARRGYFA</sequence>
<dbReference type="PANTHER" id="PTHR34883">
    <property type="entry name" value="SERINE-RICH PROTEIN, PUTATIVE-RELATED-RELATED"/>
    <property type="match status" value="1"/>
</dbReference>
<feature type="compositionally biased region" description="Pro residues" evidence="1">
    <location>
        <begin position="131"/>
        <end position="142"/>
    </location>
</feature>
<evidence type="ECO:0000313" key="4">
    <source>
        <dbReference type="Proteomes" id="UP000005446"/>
    </source>
</evidence>
<proteinExistence type="predicted"/>
<dbReference type="InterPro" id="IPR052953">
    <property type="entry name" value="Ser-rich/MCO-related"/>
</dbReference>
<dbReference type="CDD" id="cd00920">
    <property type="entry name" value="Cupredoxin"/>
    <property type="match status" value="1"/>
</dbReference>
<keyword evidence="4" id="KW-1185">Reference proteome</keyword>
<evidence type="ECO:0000256" key="2">
    <source>
        <dbReference type="SAM" id="SignalP"/>
    </source>
</evidence>
<dbReference type="PANTHER" id="PTHR34883:SF16">
    <property type="entry name" value="RICH PROTEIN, PUTATIVE-RELATED"/>
    <property type="match status" value="1"/>
</dbReference>
<comment type="caution">
    <text evidence="3">The sequence shown here is derived from an EMBL/GenBank/DDBJ whole genome shotgun (WGS) entry which is preliminary data.</text>
</comment>
<name>H0EKI9_GLAL7</name>
<dbReference type="Proteomes" id="UP000005446">
    <property type="component" value="Unassembled WGS sequence"/>
</dbReference>
<dbReference type="Gene3D" id="2.60.40.420">
    <property type="entry name" value="Cupredoxins - blue copper proteins"/>
    <property type="match status" value="1"/>
</dbReference>
<evidence type="ECO:0008006" key="5">
    <source>
        <dbReference type="Google" id="ProtNLM"/>
    </source>
</evidence>
<feature type="region of interest" description="Disordered" evidence="1">
    <location>
        <begin position="124"/>
        <end position="149"/>
    </location>
</feature>
<dbReference type="EMBL" id="AGUE01000069">
    <property type="protein sequence ID" value="EHL00969.1"/>
    <property type="molecule type" value="Genomic_DNA"/>
</dbReference>
<protein>
    <recommendedName>
        <fullName evidence="5">Cupredoxin</fullName>
    </recommendedName>
</protein>
<gene>
    <name evidence="3" type="ORF">M7I_3087</name>
</gene>
<keyword evidence="2" id="KW-0732">Signal</keyword>
<evidence type="ECO:0000313" key="3">
    <source>
        <dbReference type="EMBL" id="EHL00969.1"/>
    </source>
</evidence>
<dbReference type="InParanoid" id="H0EKI9"/>
<feature type="chain" id="PRO_5003532328" description="Cupredoxin" evidence="2">
    <location>
        <begin position="19"/>
        <end position="347"/>
    </location>
</feature>